<keyword evidence="2" id="KW-0547">Nucleotide-binding</keyword>
<dbReference type="InterPro" id="IPR038726">
    <property type="entry name" value="PDDEXK_AddAB-type"/>
</dbReference>
<dbReference type="PANTHER" id="PTHR30591:SF1">
    <property type="entry name" value="RECBCD ENZYME SUBUNIT RECC"/>
    <property type="match status" value="1"/>
</dbReference>
<keyword evidence="7" id="KW-0238">DNA-binding</keyword>
<dbReference type="EMBL" id="UINC01001506">
    <property type="protein sequence ID" value="SUZ82427.1"/>
    <property type="molecule type" value="Genomic_DNA"/>
</dbReference>
<protein>
    <recommendedName>
        <fullName evidence="11">PD-(D/E)XK endonuclease-like domain-containing protein</fullName>
    </recommendedName>
</protein>
<evidence type="ECO:0000256" key="4">
    <source>
        <dbReference type="ARBA" id="ARBA00022801"/>
    </source>
</evidence>
<evidence type="ECO:0000256" key="3">
    <source>
        <dbReference type="ARBA" id="ARBA00022763"/>
    </source>
</evidence>
<evidence type="ECO:0000259" key="11">
    <source>
        <dbReference type="Pfam" id="PF12705"/>
    </source>
</evidence>
<keyword evidence="8" id="KW-0234">DNA repair</keyword>
<feature type="region of interest" description="Disordered" evidence="10">
    <location>
        <begin position="1031"/>
        <end position="1053"/>
    </location>
</feature>
<dbReference type="Pfam" id="PF12705">
    <property type="entry name" value="PDDEXK_1"/>
    <property type="match status" value="1"/>
</dbReference>
<evidence type="ECO:0000256" key="8">
    <source>
        <dbReference type="ARBA" id="ARBA00023204"/>
    </source>
</evidence>
<keyword evidence="5" id="KW-0269">Exonuclease</keyword>
<evidence type="ECO:0000256" key="6">
    <source>
        <dbReference type="ARBA" id="ARBA00022840"/>
    </source>
</evidence>
<keyword evidence="9" id="KW-0175">Coiled coil</keyword>
<dbReference type="InterPro" id="IPR027417">
    <property type="entry name" value="P-loop_NTPase"/>
</dbReference>
<name>A0A381QXK2_9ZZZZ</name>
<evidence type="ECO:0000256" key="1">
    <source>
        <dbReference type="ARBA" id="ARBA00022722"/>
    </source>
</evidence>
<keyword evidence="3" id="KW-0227">DNA damage</keyword>
<keyword evidence="1" id="KW-0540">Nuclease</keyword>
<dbReference type="GO" id="GO:0005524">
    <property type="term" value="F:ATP binding"/>
    <property type="evidence" value="ECO:0007669"/>
    <property type="project" value="UniProtKB-KW"/>
</dbReference>
<dbReference type="PANTHER" id="PTHR30591">
    <property type="entry name" value="RECBCD ENZYME SUBUNIT RECC"/>
    <property type="match status" value="1"/>
</dbReference>
<reference evidence="12" key="1">
    <citation type="submission" date="2018-05" db="EMBL/GenBank/DDBJ databases">
        <authorList>
            <person name="Lanie J.A."/>
            <person name="Ng W.-L."/>
            <person name="Kazmierczak K.M."/>
            <person name="Andrzejewski T.M."/>
            <person name="Davidsen T.M."/>
            <person name="Wayne K.J."/>
            <person name="Tettelin H."/>
            <person name="Glass J.I."/>
            <person name="Rusch D."/>
            <person name="Podicherti R."/>
            <person name="Tsui H.-C.T."/>
            <person name="Winkler M.E."/>
        </authorList>
    </citation>
    <scope>NUCLEOTIDE SEQUENCE</scope>
</reference>
<organism evidence="12">
    <name type="scientific">marine metagenome</name>
    <dbReference type="NCBI Taxonomy" id="408172"/>
    <lineage>
        <taxon>unclassified sequences</taxon>
        <taxon>metagenomes</taxon>
        <taxon>ecological metagenomes</taxon>
    </lineage>
</organism>
<dbReference type="Gene3D" id="3.90.320.10">
    <property type="match status" value="1"/>
</dbReference>
<evidence type="ECO:0000256" key="2">
    <source>
        <dbReference type="ARBA" id="ARBA00022741"/>
    </source>
</evidence>
<dbReference type="GO" id="GO:0006281">
    <property type="term" value="P:DNA repair"/>
    <property type="evidence" value="ECO:0007669"/>
    <property type="project" value="UniProtKB-KW"/>
</dbReference>
<evidence type="ECO:0000256" key="7">
    <source>
        <dbReference type="ARBA" id="ARBA00023125"/>
    </source>
</evidence>
<accession>A0A381QXK2</accession>
<feature type="coiled-coil region" evidence="9">
    <location>
        <begin position="379"/>
        <end position="406"/>
    </location>
</feature>
<dbReference type="GO" id="GO:0006310">
    <property type="term" value="P:DNA recombination"/>
    <property type="evidence" value="ECO:0007669"/>
    <property type="project" value="TreeGrafter"/>
</dbReference>
<gene>
    <name evidence="12" type="ORF">METZ01_LOCUS35281</name>
</gene>
<dbReference type="AlphaFoldDB" id="A0A381QXK2"/>
<dbReference type="GO" id="GO:0003677">
    <property type="term" value="F:DNA binding"/>
    <property type="evidence" value="ECO:0007669"/>
    <property type="project" value="UniProtKB-KW"/>
</dbReference>
<dbReference type="SUPFAM" id="SSF52540">
    <property type="entry name" value="P-loop containing nucleoside triphosphate hydrolases"/>
    <property type="match status" value="1"/>
</dbReference>
<proteinExistence type="predicted"/>
<sequence>MAAEILRTRYGRPATDALAGAVQDLQGGDPLAPVTIVVDNHATGLMVRRRLAARAGGLAAVDVVTLLDLARSLSAGSPRLTGRRPVSDAVVLAATRRLLAEHPGAFDRVADHQSVARSVVAAHRNLREVHRRALDRLAASGDMLADLVALHRGLVARLRERFHDERERADVATQVLADGMVEMPPVVLHLPGDHVASERRLLSALAEASRVIAIVGDADAPDGTVSADPRLDALAATLGAQVPEAGPAGSRADLLVASVPEQDEAVRHAIRRIVEAAKGGTSLDRIVLVHPSSTDDARLVQERLSTAGITFHAGGVRRLDETVVGRFLVGLLGLPDRNLRRGDLLAWMADVPLWDPDHDLVPARAWTRLALRAGVVGGLDDWTIRLSRLATELEDEAAEEADEEARPWLVERLASEAEMARRLLGFVGRLDRSLMELADDASWSGRCRRIRGLVRNHLGGPAVREDWPADEILALDEVGAILDTLSELDDVEPAPPEQSFRNALVAELRRPVGRSGRTGVGIHVVGIDRAIGLDADLVIVVGLAEGSLPTRAAVDPLLTDARRISAQTGLPTRHDHAARQHHAFLAALTAASERIVLVQPRGDLRRSGDRPMSRLLLAEFEALAGHRPELDQLERFTADWFDHVASFTDALDRDEPATTQEYDLATAVRGGPDAVDRLRNSDVVVDRGIKMQEDRSGSSLTRFDGNLSDVDLDVLDVELSATRLEAWVDCPFAFFAEYVLGVRPLDEPSERTDLSPSVRGSIVHRVLERLVTESLADGSTPRTGEAWTTAHRDRAAVLLSEECSHAEARGEAAHPRFWPTIRSRLAAELDDFLVLDSSFRARFGSRPIAAEHRFGGGDALMVTLADGRVLRFRGSVDRVDEVADGGLVVVDAKTGKPDRYRTIPEDHFPDGSFLQLPIYALAVATKDREVTHATYAFVGGVPESHRHLGYDVDDEVVAAFRRVLASVVRGIDGGAFPHHPPESDRPEAHWCPHCSPDGLDARRVRAARNRKADDPVLALHADHLVTDFMAEPTDEDPTIVVEVDADDRPEGDR</sequence>
<dbReference type="Gene3D" id="3.40.50.300">
    <property type="entry name" value="P-loop containing nucleotide triphosphate hydrolases"/>
    <property type="match status" value="1"/>
</dbReference>
<evidence type="ECO:0000313" key="12">
    <source>
        <dbReference type="EMBL" id="SUZ82427.1"/>
    </source>
</evidence>
<dbReference type="InterPro" id="IPR011604">
    <property type="entry name" value="PDDEXK-like_dom_sf"/>
</dbReference>
<dbReference type="GO" id="GO:0004527">
    <property type="term" value="F:exonuclease activity"/>
    <property type="evidence" value="ECO:0007669"/>
    <property type="project" value="UniProtKB-KW"/>
</dbReference>
<evidence type="ECO:0000256" key="10">
    <source>
        <dbReference type="SAM" id="MobiDB-lite"/>
    </source>
</evidence>
<evidence type="ECO:0000256" key="9">
    <source>
        <dbReference type="SAM" id="Coils"/>
    </source>
</evidence>
<evidence type="ECO:0000256" key="5">
    <source>
        <dbReference type="ARBA" id="ARBA00022839"/>
    </source>
</evidence>
<feature type="domain" description="PD-(D/E)XK endonuclease-like" evidence="11">
    <location>
        <begin position="718"/>
        <end position="994"/>
    </location>
</feature>
<keyword evidence="6" id="KW-0067">ATP-binding</keyword>
<keyword evidence="4" id="KW-0378">Hydrolase</keyword>
<feature type="compositionally biased region" description="Acidic residues" evidence="10">
    <location>
        <begin position="1032"/>
        <end position="1045"/>
    </location>
</feature>